<name>A0A9N7Z6F2_PLEPL</name>
<evidence type="ECO:0000313" key="3">
    <source>
        <dbReference type="Proteomes" id="UP001153269"/>
    </source>
</evidence>
<feature type="region of interest" description="Disordered" evidence="1">
    <location>
        <begin position="15"/>
        <end position="39"/>
    </location>
</feature>
<comment type="caution">
    <text evidence="2">The sequence shown here is derived from an EMBL/GenBank/DDBJ whole genome shotgun (WGS) entry which is preliminary data.</text>
</comment>
<sequence>MQLFFACLSRKSNDTCNTEGKVGQERVGGRRSERASESEWSHRTTLLRAAVALPDFPLIAFSWYLNPGPFGFWRPAQTPQSPQRPIQLPDPSLTPRRG</sequence>
<evidence type="ECO:0000256" key="1">
    <source>
        <dbReference type="SAM" id="MobiDB-lite"/>
    </source>
</evidence>
<organism evidence="2 3">
    <name type="scientific">Pleuronectes platessa</name>
    <name type="common">European plaice</name>
    <dbReference type="NCBI Taxonomy" id="8262"/>
    <lineage>
        <taxon>Eukaryota</taxon>
        <taxon>Metazoa</taxon>
        <taxon>Chordata</taxon>
        <taxon>Craniata</taxon>
        <taxon>Vertebrata</taxon>
        <taxon>Euteleostomi</taxon>
        <taxon>Actinopterygii</taxon>
        <taxon>Neopterygii</taxon>
        <taxon>Teleostei</taxon>
        <taxon>Neoteleostei</taxon>
        <taxon>Acanthomorphata</taxon>
        <taxon>Carangaria</taxon>
        <taxon>Pleuronectiformes</taxon>
        <taxon>Pleuronectoidei</taxon>
        <taxon>Pleuronectidae</taxon>
        <taxon>Pleuronectes</taxon>
    </lineage>
</organism>
<dbReference type="AlphaFoldDB" id="A0A9N7Z6F2"/>
<proteinExistence type="predicted"/>
<dbReference type="Proteomes" id="UP001153269">
    <property type="component" value="Unassembled WGS sequence"/>
</dbReference>
<feature type="region of interest" description="Disordered" evidence="1">
    <location>
        <begin position="74"/>
        <end position="98"/>
    </location>
</feature>
<dbReference type="EMBL" id="CADEAL010004112">
    <property type="protein sequence ID" value="CAB1452026.1"/>
    <property type="molecule type" value="Genomic_DNA"/>
</dbReference>
<gene>
    <name evidence="2" type="ORF">PLEPLA_LOCUS39765</name>
</gene>
<accession>A0A9N7Z6F2</accession>
<protein>
    <submittedName>
        <fullName evidence="2">Uncharacterized protein</fullName>
    </submittedName>
</protein>
<keyword evidence="3" id="KW-1185">Reference proteome</keyword>
<evidence type="ECO:0000313" key="2">
    <source>
        <dbReference type="EMBL" id="CAB1452026.1"/>
    </source>
</evidence>
<reference evidence="2" key="1">
    <citation type="submission" date="2020-03" db="EMBL/GenBank/DDBJ databases">
        <authorList>
            <person name="Weist P."/>
        </authorList>
    </citation>
    <scope>NUCLEOTIDE SEQUENCE</scope>
</reference>
<feature type="compositionally biased region" description="Basic and acidic residues" evidence="1">
    <location>
        <begin position="22"/>
        <end position="39"/>
    </location>
</feature>